<feature type="domain" description="DNA helicase Pif1-like DEAD-box helicase" evidence="2">
    <location>
        <begin position="34"/>
        <end position="233"/>
    </location>
</feature>
<evidence type="ECO:0000259" key="2">
    <source>
        <dbReference type="Pfam" id="PF05970"/>
    </source>
</evidence>
<dbReference type="Pfam" id="PF05970">
    <property type="entry name" value="PIF1"/>
    <property type="match status" value="2"/>
</dbReference>
<evidence type="ECO:0000313" key="3">
    <source>
        <dbReference type="EMBL" id="CAA0823604.1"/>
    </source>
</evidence>
<keyword evidence="1" id="KW-0227">DNA damage</keyword>
<dbReference type="Gene3D" id="3.40.50.300">
    <property type="entry name" value="P-loop containing nucleotide triphosphate hydrolases"/>
    <property type="match status" value="1"/>
</dbReference>
<accession>A0A9N7N3H7</accession>
<dbReference type="AlphaFoldDB" id="A0A9N7N3H7"/>
<proteinExistence type="inferred from homology"/>
<dbReference type="GO" id="GO:0006310">
    <property type="term" value="P:DNA recombination"/>
    <property type="evidence" value="ECO:0007669"/>
    <property type="project" value="UniProtKB-KW"/>
</dbReference>
<dbReference type="InterPro" id="IPR027417">
    <property type="entry name" value="P-loop_NTPase"/>
</dbReference>
<evidence type="ECO:0000313" key="4">
    <source>
        <dbReference type="Proteomes" id="UP001153555"/>
    </source>
</evidence>
<feature type="domain" description="DNA helicase Pif1-like DEAD-box helicase" evidence="2">
    <location>
        <begin position="243"/>
        <end position="329"/>
    </location>
</feature>
<keyword evidence="1" id="KW-0547">Nucleotide-binding</keyword>
<dbReference type="InterPro" id="IPR010285">
    <property type="entry name" value="DNA_helicase_pif1-like_DEAD"/>
</dbReference>
<dbReference type="OrthoDB" id="911765at2759"/>
<organism evidence="3 4">
    <name type="scientific">Striga hermonthica</name>
    <name type="common">Purple witchweed</name>
    <name type="synonym">Buchnera hermonthica</name>
    <dbReference type="NCBI Taxonomy" id="68872"/>
    <lineage>
        <taxon>Eukaryota</taxon>
        <taxon>Viridiplantae</taxon>
        <taxon>Streptophyta</taxon>
        <taxon>Embryophyta</taxon>
        <taxon>Tracheophyta</taxon>
        <taxon>Spermatophyta</taxon>
        <taxon>Magnoliopsida</taxon>
        <taxon>eudicotyledons</taxon>
        <taxon>Gunneridae</taxon>
        <taxon>Pentapetalae</taxon>
        <taxon>asterids</taxon>
        <taxon>lamiids</taxon>
        <taxon>Lamiales</taxon>
        <taxon>Orobanchaceae</taxon>
        <taxon>Buchnereae</taxon>
        <taxon>Striga</taxon>
    </lineage>
</organism>
<dbReference type="PANTHER" id="PTHR10492:SF101">
    <property type="entry name" value="ATP-DEPENDENT DNA HELICASE"/>
    <property type="match status" value="1"/>
</dbReference>
<keyword evidence="1" id="KW-0233">DNA recombination</keyword>
<protein>
    <recommendedName>
        <fullName evidence="1">ATP-dependent DNA helicase</fullName>
        <ecNumber evidence="1">5.6.2.3</ecNumber>
    </recommendedName>
</protein>
<dbReference type="PANTHER" id="PTHR10492">
    <property type="match status" value="1"/>
</dbReference>
<keyword evidence="1" id="KW-0378">Hydrolase</keyword>
<dbReference type="SUPFAM" id="SSF52540">
    <property type="entry name" value="P-loop containing nucleoside triphosphate hydrolases"/>
    <property type="match status" value="2"/>
</dbReference>
<comment type="cofactor">
    <cofactor evidence="1">
        <name>Mg(2+)</name>
        <dbReference type="ChEBI" id="CHEBI:18420"/>
    </cofactor>
</comment>
<keyword evidence="4" id="KW-1185">Reference proteome</keyword>
<dbReference type="GO" id="GO:0005524">
    <property type="term" value="F:ATP binding"/>
    <property type="evidence" value="ECO:0007669"/>
    <property type="project" value="UniProtKB-KW"/>
</dbReference>
<keyword evidence="1" id="KW-0067">ATP-binding</keyword>
<reference evidence="3" key="1">
    <citation type="submission" date="2019-12" db="EMBL/GenBank/DDBJ databases">
        <authorList>
            <person name="Scholes J."/>
        </authorList>
    </citation>
    <scope>NUCLEOTIDE SEQUENCE</scope>
</reference>
<dbReference type="Proteomes" id="UP001153555">
    <property type="component" value="Unassembled WGS sequence"/>
</dbReference>
<dbReference type="GO" id="GO:0043139">
    <property type="term" value="F:5'-3' DNA helicase activity"/>
    <property type="evidence" value="ECO:0007669"/>
    <property type="project" value="UniProtKB-EC"/>
</dbReference>
<dbReference type="GO" id="GO:0006281">
    <property type="term" value="P:DNA repair"/>
    <property type="evidence" value="ECO:0007669"/>
    <property type="project" value="UniProtKB-KW"/>
</dbReference>
<dbReference type="EC" id="5.6.2.3" evidence="1"/>
<name>A0A9N7N3H7_STRHE</name>
<gene>
    <name evidence="3" type="ORF">SHERM_20754</name>
</gene>
<keyword evidence="1 3" id="KW-0347">Helicase</keyword>
<comment type="catalytic activity">
    <reaction evidence="1">
        <text>ATP + H2O = ADP + phosphate + H(+)</text>
        <dbReference type="Rhea" id="RHEA:13065"/>
        <dbReference type="ChEBI" id="CHEBI:15377"/>
        <dbReference type="ChEBI" id="CHEBI:15378"/>
        <dbReference type="ChEBI" id="CHEBI:30616"/>
        <dbReference type="ChEBI" id="CHEBI:43474"/>
        <dbReference type="ChEBI" id="CHEBI:456216"/>
        <dbReference type="EC" id="5.6.2.3"/>
    </reaction>
</comment>
<sequence>MAEGGLRDGVRSEARLLLHEEDDSCRRKKRDSGAACFFVYGYGGTGKTYLWRTLAARLRLHGRIVLCVASSGIASLLLPGGRTAQYSRFEVPISVHENSSCEINQASPLAKLIIRSSLFIWDEAPTMHKNCFEVVQASFKAVMGALDPTNHHKPFGGKTVVFGGDFLQIIPVVPKGSRQEIVNAAINSSSIWGECTVLSLTKNMRLRSIGDSNECDELAAFVDWIASIGDGTLGVMGALDPTNHYKPFGGKTVVFGGDFLQIIPVVPKGSRQEIVNAAINSSSIWGECTVLSLTKNMRLRSIGDSNERDELAAFVDWIASIGDGTLGGKNDGCSLIDIPDDLLLESSDDPIVKIVESTFPIFKNATDDPSYLKDRVILAPTLDIVESINEYMSSLNLTEGRTYLSSDSTCKSDSNTDFVAQLHTSEFLNTIKCSGTPNHELI</sequence>
<evidence type="ECO:0000256" key="1">
    <source>
        <dbReference type="RuleBase" id="RU363044"/>
    </source>
</evidence>
<dbReference type="GO" id="GO:0000723">
    <property type="term" value="P:telomere maintenance"/>
    <property type="evidence" value="ECO:0007669"/>
    <property type="project" value="InterPro"/>
</dbReference>
<comment type="caution">
    <text evidence="3">The sequence shown here is derived from an EMBL/GenBank/DDBJ whole genome shotgun (WGS) entry which is preliminary data.</text>
</comment>
<keyword evidence="1" id="KW-0234">DNA repair</keyword>
<dbReference type="GO" id="GO:0016787">
    <property type="term" value="F:hydrolase activity"/>
    <property type="evidence" value="ECO:0007669"/>
    <property type="project" value="UniProtKB-KW"/>
</dbReference>
<comment type="similarity">
    <text evidence="1">Belongs to the helicase family.</text>
</comment>
<dbReference type="EMBL" id="CACSLK010024540">
    <property type="protein sequence ID" value="CAA0823604.1"/>
    <property type="molecule type" value="Genomic_DNA"/>
</dbReference>